<reference evidence="10" key="1">
    <citation type="submission" date="2017-02" db="EMBL/GenBank/DDBJ databases">
        <authorList>
            <person name="Varghese N."/>
            <person name="Submissions S."/>
        </authorList>
    </citation>
    <scope>NUCLEOTIDE SEQUENCE [LARGE SCALE GENOMIC DNA]</scope>
    <source>
        <strain evidence="10">DSM 3072</strain>
    </source>
</reference>
<evidence type="ECO:0000256" key="4">
    <source>
        <dbReference type="HAMAP-Rule" id="MF_00923"/>
    </source>
</evidence>
<evidence type="ECO:0000256" key="6">
    <source>
        <dbReference type="SAM" id="MobiDB-lite"/>
    </source>
</evidence>
<dbReference type="Gene3D" id="2.130.10.10">
    <property type="entry name" value="YVTN repeat-like/Quinoprotein amine dehydrogenase"/>
    <property type="match status" value="1"/>
</dbReference>
<feature type="signal peptide" evidence="7">
    <location>
        <begin position="1"/>
        <end position="20"/>
    </location>
</feature>
<evidence type="ECO:0000256" key="2">
    <source>
        <dbReference type="ARBA" id="ARBA00023136"/>
    </source>
</evidence>
<dbReference type="InterPro" id="IPR011047">
    <property type="entry name" value="Quinoprotein_ADH-like_sf"/>
</dbReference>
<comment type="subcellular location">
    <subcellularLocation>
        <location evidence="4">Cell outer membrane</location>
        <topology evidence="4">Lipid-anchor</topology>
    </subcellularLocation>
</comment>
<evidence type="ECO:0000256" key="3">
    <source>
        <dbReference type="ARBA" id="ARBA00023237"/>
    </source>
</evidence>
<comment type="similarity">
    <text evidence="4">Belongs to the BamB family.</text>
</comment>
<dbReference type="InterPro" id="IPR018391">
    <property type="entry name" value="PQQ_b-propeller_rpt"/>
</dbReference>
<comment type="subunit">
    <text evidence="4">Part of the Bam complex.</text>
</comment>
<gene>
    <name evidence="4" type="primary">bamB</name>
    <name evidence="9" type="ORF">SAMN02745213_01605</name>
</gene>
<dbReference type="InterPro" id="IPR017687">
    <property type="entry name" value="BamB"/>
</dbReference>
<comment type="function">
    <text evidence="4">Part of the outer membrane protein assembly complex, which is involved in assembly and insertion of beta-barrel proteins into the outer membrane.</text>
</comment>
<dbReference type="InterPro" id="IPR002372">
    <property type="entry name" value="PQQ_rpt_dom"/>
</dbReference>
<feature type="domain" description="Pyrrolo-quinoline quinone repeat" evidence="8">
    <location>
        <begin position="75"/>
        <end position="320"/>
    </location>
</feature>
<dbReference type="SMART" id="SM00564">
    <property type="entry name" value="PQQ"/>
    <property type="match status" value="5"/>
</dbReference>
<dbReference type="InterPro" id="IPR015943">
    <property type="entry name" value="WD40/YVTN_repeat-like_dom_sf"/>
</dbReference>
<keyword evidence="1 4" id="KW-0732">Signal</keyword>
<evidence type="ECO:0000256" key="5">
    <source>
        <dbReference type="SAM" id="Coils"/>
    </source>
</evidence>
<dbReference type="PANTHER" id="PTHR34512">
    <property type="entry name" value="CELL SURFACE PROTEIN"/>
    <property type="match status" value="1"/>
</dbReference>
<dbReference type="PROSITE" id="PS51257">
    <property type="entry name" value="PROKAR_LIPOPROTEIN"/>
    <property type="match status" value="1"/>
</dbReference>
<name>A0A1T4VJ98_9GAMM</name>
<dbReference type="GO" id="GO:0043165">
    <property type="term" value="P:Gram-negative-bacterium-type cell outer membrane assembly"/>
    <property type="evidence" value="ECO:0007669"/>
    <property type="project" value="UniProtKB-UniRule"/>
</dbReference>
<organism evidence="9 10">
    <name type="scientific">Succinivibrio dextrinosolvens DSM 3072</name>
    <dbReference type="NCBI Taxonomy" id="1123324"/>
    <lineage>
        <taxon>Bacteria</taxon>
        <taxon>Pseudomonadati</taxon>
        <taxon>Pseudomonadota</taxon>
        <taxon>Gammaproteobacteria</taxon>
        <taxon>Aeromonadales</taxon>
        <taxon>Succinivibrionaceae</taxon>
        <taxon>Succinivibrio</taxon>
    </lineage>
</organism>
<keyword evidence="2 4" id="KW-0472">Membrane</keyword>
<dbReference type="GO" id="GO:0009279">
    <property type="term" value="C:cell outer membrane"/>
    <property type="evidence" value="ECO:0007669"/>
    <property type="project" value="UniProtKB-SubCell"/>
</dbReference>
<feature type="chain" id="PRO_5013408026" description="Outer membrane protein assembly factor BamB" evidence="7">
    <location>
        <begin position="21"/>
        <end position="513"/>
    </location>
</feature>
<evidence type="ECO:0000256" key="1">
    <source>
        <dbReference type="ARBA" id="ARBA00022729"/>
    </source>
</evidence>
<dbReference type="HAMAP" id="MF_00923">
    <property type="entry name" value="OM_assembly_BamB"/>
    <property type="match status" value="1"/>
</dbReference>
<feature type="compositionally biased region" description="Acidic residues" evidence="6">
    <location>
        <begin position="504"/>
        <end position="513"/>
    </location>
</feature>
<protein>
    <recommendedName>
        <fullName evidence="4">Outer membrane protein assembly factor BamB</fullName>
    </recommendedName>
</protein>
<dbReference type="AlphaFoldDB" id="A0A1T4VJ98"/>
<evidence type="ECO:0000256" key="7">
    <source>
        <dbReference type="SAM" id="SignalP"/>
    </source>
</evidence>
<dbReference type="GO" id="GO:0051205">
    <property type="term" value="P:protein insertion into membrane"/>
    <property type="evidence" value="ECO:0007669"/>
    <property type="project" value="UniProtKB-UniRule"/>
</dbReference>
<keyword evidence="4" id="KW-0449">Lipoprotein</keyword>
<dbReference type="Pfam" id="PF13360">
    <property type="entry name" value="PQQ_2"/>
    <property type="match status" value="1"/>
</dbReference>
<dbReference type="RefSeq" id="WP_078929018.1">
    <property type="nucleotide sequence ID" value="NZ_FUXX01000028.1"/>
</dbReference>
<keyword evidence="4" id="KW-0564">Palmitate</keyword>
<evidence type="ECO:0000313" key="9">
    <source>
        <dbReference type="EMBL" id="SKA65044.1"/>
    </source>
</evidence>
<keyword evidence="5" id="KW-0175">Coiled coil</keyword>
<dbReference type="EMBL" id="FUXX01000028">
    <property type="protein sequence ID" value="SKA65044.1"/>
    <property type="molecule type" value="Genomic_DNA"/>
</dbReference>
<dbReference type="SUPFAM" id="SSF50998">
    <property type="entry name" value="Quinoprotein alcohol dehydrogenase-like"/>
    <property type="match status" value="1"/>
</dbReference>
<accession>A0A1T4VJ98</accession>
<dbReference type="STRING" id="83771.SAMN02910357_01997"/>
<sequence length="513" mass="56785">MLKTKLLKMFALTAFAFAIAGCSSNKDLFAPVESPEIDNAFKVDHVWSVGTQGTDRFFSQLVPCVYGNSMYVAGREGKVYAIDASTGKKIWTVDLSDEKENDNKRSSRLNGGMSASEQYVAVGSENGYIYVLNRQNGSIYFKYYLGLEVLTRPAFSADGTKIFVLDAKGSLNAFDLLKKERIWVSGDNTDNLHLRSQSKPLAVGNEMVIVGTPTGRVLMISQLDGFVLNQVVVGQNNGSSDLDRMSDVSSTPLLLGNEMYTTAYNAGFVEYSFAKNAITGRLAYHSSKDLAYDDNFFVITGDNGHIYCVRRSDNVEVWSNTQLSYRNVTAPTIYGNFVVVGDLEGYVYFLNLNNGKILTKISVSSDPIYVAPLVVGNSLVVYSSSGDVDVFCFDPQHIVVAKKNYTDAEAVSGNAAALMAAQSMKPQIAGSGITEEALEKRRAEARKIVAQIESQQRRIEAEYREYQRRKAEYEKQVKEYERKKREELSGFGLMPSEGVKSDSDVEFVEDDSK</sequence>
<dbReference type="PANTHER" id="PTHR34512:SF30">
    <property type="entry name" value="OUTER MEMBRANE PROTEIN ASSEMBLY FACTOR BAMB"/>
    <property type="match status" value="1"/>
</dbReference>
<dbReference type="Proteomes" id="UP000242432">
    <property type="component" value="Unassembled WGS sequence"/>
</dbReference>
<evidence type="ECO:0000313" key="10">
    <source>
        <dbReference type="Proteomes" id="UP000242432"/>
    </source>
</evidence>
<keyword evidence="10" id="KW-1185">Reference proteome</keyword>
<evidence type="ECO:0000259" key="8">
    <source>
        <dbReference type="Pfam" id="PF13360"/>
    </source>
</evidence>
<keyword evidence="3 4" id="KW-0998">Cell outer membrane</keyword>
<feature type="coiled-coil region" evidence="5">
    <location>
        <begin position="435"/>
        <end position="490"/>
    </location>
</feature>
<feature type="region of interest" description="Disordered" evidence="6">
    <location>
        <begin position="491"/>
        <end position="513"/>
    </location>
</feature>
<proteinExistence type="inferred from homology"/>